<dbReference type="PROSITE" id="PS50967">
    <property type="entry name" value="HRDC"/>
    <property type="match status" value="1"/>
</dbReference>
<evidence type="ECO:0000313" key="3">
    <source>
        <dbReference type="Proteomes" id="UP001549146"/>
    </source>
</evidence>
<reference evidence="2 3" key="1">
    <citation type="submission" date="2024-06" db="EMBL/GenBank/DDBJ databases">
        <title>Genomic Encyclopedia of Type Strains, Phase IV (KMG-IV): sequencing the most valuable type-strain genomes for metagenomic binning, comparative biology and taxonomic classification.</title>
        <authorList>
            <person name="Goeker M."/>
        </authorList>
    </citation>
    <scope>NUCLEOTIDE SEQUENCE [LARGE SCALE GENOMIC DNA]</scope>
    <source>
        <strain evidence="2 3">DSM 29388</strain>
    </source>
</reference>
<keyword evidence="2" id="KW-0378">Hydrolase</keyword>
<dbReference type="RefSeq" id="WP_354507161.1">
    <property type="nucleotide sequence ID" value="NZ_JBEPMO010000003.1"/>
</dbReference>
<dbReference type="InterPro" id="IPR044876">
    <property type="entry name" value="HRDC_dom_sf"/>
</dbReference>
<dbReference type="EMBL" id="JBEPMO010000003">
    <property type="protein sequence ID" value="MET3731161.1"/>
    <property type="molecule type" value="Genomic_DNA"/>
</dbReference>
<comment type="caution">
    <text evidence="2">The sequence shown here is derived from an EMBL/GenBank/DDBJ whole genome shotgun (WGS) entry which is preliminary data.</text>
</comment>
<gene>
    <name evidence="2" type="ORF">ABID46_000728</name>
</gene>
<accession>A0ABV2LRV7</accession>
<keyword evidence="2" id="KW-0547">Nucleotide-binding</keyword>
<keyword evidence="3" id="KW-1185">Reference proteome</keyword>
<dbReference type="Pfam" id="PF00570">
    <property type="entry name" value="HRDC"/>
    <property type="match status" value="1"/>
</dbReference>
<dbReference type="GO" id="GO:0004386">
    <property type="term" value="F:helicase activity"/>
    <property type="evidence" value="ECO:0007669"/>
    <property type="project" value="UniProtKB-KW"/>
</dbReference>
<evidence type="ECO:0000313" key="2">
    <source>
        <dbReference type="EMBL" id="MET3731161.1"/>
    </source>
</evidence>
<evidence type="ECO:0000259" key="1">
    <source>
        <dbReference type="PROSITE" id="PS50967"/>
    </source>
</evidence>
<sequence>MKIQNFTLRLSETFYLEDLRQINRFLDKNEIIKSTESFSIDPFPCWNILVFYNSKNKEEILEELNDEQIKIFDALKSWRYQTSKKLNIPAFRIFSNSTLSNLAKNPPKTKENLFEIKGIGKNIIDEWGDEIMQLLDSI</sequence>
<organism evidence="2 3">
    <name type="scientific">Moheibacter stercoris</name>
    <dbReference type="NCBI Taxonomy" id="1628251"/>
    <lineage>
        <taxon>Bacteria</taxon>
        <taxon>Pseudomonadati</taxon>
        <taxon>Bacteroidota</taxon>
        <taxon>Flavobacteriia</taxon>
        <taxon>Flavobacteriales</taxon>
        <taxon>Weeksellaceae</taxon>
        <taxon>Moheibacter</taxon>
    </lineage>
</organism>
<protein>
    <submittedName>
        <fullName evidence="2">Superfamily II DNA helicase RecQ</fullName>
    </submittedName>
</protein>
<name>A0ABV2LRV7_9FLAO</name>
<dbReference type="InterPro" id="IPR010997">
    <property type="entry name" value="HRDC-like_sf"/>
</dbReference>
<proteinExistence type="predicted"/>
<feature type="domain" description="HRDC" evidence="1">
    <location>
        <begin position="65"/>
        <end position="138"/>
    </location>
</feature>
<dbReference type="Proteomes" id="UP001549146">
    <property type="component" value="Unassembled WGS sequence"/>
</dbReference>
<dbReference type="Gene3D" id="1.10.150.80">
    <property type="entry name" value="HRDC domain"/>
    <property type="match status" value="1"/>
</dbReference>
<dbReference type="SUPFAM" id="SSF47819">
    <property type="entry name" value="HRDC-like"/>
    <property type="match status" value="1"/>
</dbReference>
<keyword evidence="2" id="KW-0067">ATP-binding</keyword>
<dbReference type="InterPro" id="IPR002121">
    <property type="entry name" value="HRDC_dom"/>
</dbReference>
<keyword evidence="2" id="KW-0347">Helicase</keyword>